<organism evidence="12 13">
    <name type="scientific">Syphacia muris</name>
    <dbReference type="NCBI Taxonomy" id="451379"/>
    <lineage>
        <taxon>Eukaryota</taxon>
        <taxon>Metazoa</taxon>
        <taxon>Ecdysozoa</taxon>
        <taxon>Nematoda</taxon>
        <taxon>Chromadorea</taxon>
        <taxon>Rhabditida</taxon>
        <taxon>Spirurina</taxon>
        <taxon>Oxyuridomorpha</taxon>
        <taxon>Oxyuroidea</taxon>
        <taxon>Oxyuridae</taxon>
        <taxon>Syphacia</taxon>
    </lineage>
</organism>
<evidence type="ECO:0000256" key="3">
    <source>
        <dbReference type="ARBA" id="ARBA00004496"/>
    </source>
</evidence>
<dbReference type="PANTHER" id="PTHR31457:SF2">
    <property type="entry name" value="CYANOCOBALAMIN REDUCTASE _ ALKYLCOBALAMIN DEALKYLASE"/>
    <property type="match status" value="1"/>
</dbReference>
<comment type="cofactor">
    <cofactor evidence="2">
        <name>FAD</name>
        <dbReference type="ChEBI" id="CHEBI:57692"/>
    </cofactor>
</comment>
<reference evidence="13" key="1">
    <citation type="submission" date="2017-02" db="UniProtKB">
        <authorList>
            <consortium name="WormBaseParasite"/>
        </authorList>
    </citation>
    <scope>IDENTIFICATION</scope>
</reference>
<keyword evidence="10" id="KW-0560">Oxidoreductase</keyword>
<keyword evidence="5" id="KW-0963">Cytoplasm</keyword>
<dbReference type="Proteomes" id="UP000046393">
    <property type="component" value="Unplaced"/>
</dbReference>
<evidence type="ECO:0000256" key="11">
    <source>
        <dbReference type="ARBA" id="ARBA00031313"/>
    </source>
</evidence>
<keyword evidence="7" id="KW-0288">FMN</keyword>
<comment type="subcellular location">
    <subcellularLocation>
        <location evidence="3">Cytoplasm</location>
    </subcellularLocation>
</comment>
<comment type="similarity">
    <text evidence="4">Belongs to the MMACHC family.</text>
</comment>
<evidence type="ECO:0000256" key="5">
    <source>
        <dbReference type="ARBA" id="ARBA00022490"/>
    </source>
</evidence>
<evidence type="ECO:0000256" key="10">
    <source>
        <dbReference type="ARBA" id="ARBA00023002"/>
    </source>
</evidence>
<dbReference type="GO" id="GO:0071949">
    <property type="term" value="F:FAD binding"/>
    <property type="evidence" value="ECO:0007669"/>
    <property type="project" value="TreeGrafter"/>
</dbReference>
<evidence type="ECO:0000256" key="2">
    <source>
        <dbReference type="ARBA" id="ARBA00001974"/>
    </source>
</evidence>
<evidence type="ECO:0000256" key="7">
    <source>
        <dbReference type="ARBA" id="ARBA00022643"/>
    </source>
</evidence>
<evidence type="ECO:0000256" key="9">
    <source>
        <dbReference type="ARBA" id="ARBA00022857"/>
    </source>
</evidence>
<dbReference type="InterPro" id="IPR032037">
    <property type="entry name" value="MMACHC"/>
</dbReference>
<dbReference type="GO" id="GO:0032451">
    <property type="term" value="F:demethylase activity"/>
    <property type="evidence" value="ECO:0007669"/>
    <property type="project" value="TreeGrafter"/>
</dbReference>
<accession>A0A0N5ANM2</accession>
<dbReference type="WBParaSite" id="SMUV_0000621401-mRNA-1">
    <property type="protein sequence ID" value="SMUV_0000621401-mRNA-1"/>
    <property type="gene ID" value="SMUV_0000621401"/>
</dbReference>
<dbReference type="Pfam" id="PF16690">
    <property type="entry name" value="MMACHC"/>
    <property type="match status" value="2"/>
</dbReference>
<evidence type="ECO:0000313" key="12">
    <source>
        <dbReference type="Proteomes" id="UP000046393"/>
    </source>
</evidence>
<dbReference type="GO" id="GO:0033787">
    <property type="term" value="F:cyanocobalamin reductase (cyanide-eliminating) (NADP+) activity"/>
    <property type="evidence" value="ECO:0007669"/>
    <property type="project" value="TreeGrafter"/>
</dbReference>
<sequence length="516" mass="59549">MVRITPLWETVSTAVENLFTKTDGFECYKFRVGSYNDVVDESYKLKYSFNTLAILLINTPSFFETTFKKWLQSKKKPEEGYSEFTKRFGCNPINKFFVEKINNAQKALLPVKSEVVYDFEFTADGRPKVIMGTCGHVSGAAYFYHPRPEINNNNIIVDGCKSAVAPIRPMGLSLHRKYGGHFAFRAVIIFPEVILPDTFLELKPKMVLKSEKEQSEAIELFNIYWQDGRFRDCGCTGERYSDLQKAFYSVSPVERWNLIKECYMDSEALFLRLQSLLPSEDGYEMHRFKISSYNASAGPCFQLPYPDDAMGVVLLNTPSFFESTFKTWLCSKKSPLETYEDFIAKYPSGPIQVFFAEKLAEVKQALNPVETVVIYDYDLHPNRRPKILIAVAGHVSGAAFFYHPPEEAIGELAPRNPEKKRAGLSLHPKYGGYFAYRAVLIFPNVLLPTDFKEQRAPMLLKTVEKQDEAVELYNNKWWEGKFRDCGDPVEKYSAFQLKYFSSLPNKRWELLKHWFY</sequence>
<keyword evidence="9" id="KW-0521">NADP</keyword>
<dbReference type="CDD" id="cd12959">
    <property type="entry name" value="MMACHC-like"/>
    <property type="match status" value="2"/>
</dbReference>
<evidence type="ECO:0000256" key="8">
    <source>
        <dbReference type="ARBA" id="ARBA00022827"/>
    </source>
</evidence>
<dbReference type="GO" id="GO:0009235">
    <property type="term" value="P:cobalamin metabolic process"/>
    <property type="evidence" value="ECO:0007669"/>
    <property type="project" value="TreeGrafter"/>
</dbReference>
<keyword evidence="6" id="KW-0285">Flavoprotein</keyword>
<evidence type="ECO:0000256" key="4">
    <source>
        <dbReference type="ARBA" id="ARBA00007762"/>
    </source>
</evidence>
<evidence type="ECO:0000313" key="13">
    <source>
        <dbReference type="WBParaSite" id="SMUV_0000621401-mRNA-1"/>
    </source>
</evidence>
<evidence type="ECO:0000256" key="6">
    <source>
        <dbReference type="ARBA" id="ARBA00022630"/>
    </source>
</evidence>
<keyword evidence="8" id="KW-0274">FAD</keyword>
<dbReference type="AlphaFoldDB" id="A0A0N5ANM2"/>
<dbReference type="STRING" id="451379.A0A0N5ANM2"/>
<dbReference type="GO" id="GO:0005737">
    <property type="term" value="C:cytoplasm"/>
    <property type="evidence" value="ECO:0007669"/>
    <property type="project" value="UniProtKB-SubCell"/>
</dbReference>
<comment type="cofactor">
    <cofactor evidence="1">
        <name>FMN</name>
        <dbReference type="ChEBI" id="CHEBI:58210"/>
    </cofactor>
</comment>
<keyword evidence="12" id="KW-1185">Reference proteome</keyword>
<evidence type="ECO:0000256" key="1">
    <source>
        <dbReference type="ARBA" id="ARBA00001917"/>
    </source>
</evidence>
<name>A0A0N5ANM2_9BILA</name>
<proteinExistence type="inferred from homology"/>
<protein>
    <recommendedName>
        <fullName evidence="11">Cyanocobalamin reductase (cyanide-eliminating)</fullName>
    </recommendedName>
</protein>
<dbReference type="PANTHER" id="PTHR31457">
    <property type="entry name" value="METHYLMALONIC ACIDURIA AND HOMOCYSTINURIA TYPE C PROTEIN"/>
    <property type="match status" value="1"/>
</dbReference>